<dbReference type="InterPro" id="IPR045170">
    <property type="entry name" value="MTOX"/>
</dbReference>
<dbReference type="Gene3D" id="3.30.9.10">
    <property type="entry name" value="D-Amino Acid Oxidase, subunit A, domain 2"/>
    <property type="match status" value="1"/>
</dbReference>
<dbReference type="GO" id="GO:0050131">
    <property type="term" value="F:N-methyl-L-amino-acid oxidase activity"/>
    <property type="evidence" value="ECO:0007669"/>
    <property type="project" value="UniProtKB-EC"/>
</dbReference>
<evidence type="ECO:0000256" key="2">
    <source>
        <dbReference type="ARBA" id="ARBA00022630"/>
    </source>
</evidence>
<gene>
    <name evidence="6" type="primary">solA</name>
    <name evidence="6" type="ORF">WMW72_15200</name>
</gene>
<protein>
    <submittedName>
        <fullName evidence="6">N-methyl-L-tryptophan oxidase</fullName>
        <ecNumber evidence="6">1.5.3.2</ecNumber>
    </submittedName>
</protein>
<dbReference type="InterPro" id="IPR006076">
    <property type="entry name" value="FAD-dep_OxRdtase"/>
</dbReference>
<keyword evidence="3" id="KW-0274">FAD</keyword>
<keyword evidence="7" id="KW-1185">Reference proteome</keyword>
<dbReference type="PANTHER" id="PTHR10961">
    <property type="entry name" value="PEROXISOMAL SARCOSINE OXIDASE"/>
    <property type="match status" value="1"/>
</dbReference>
<evidence type="ECO:0000259" key="5">
    <source>
        <dbReference type="Pfam" id="PF01266"/>
    </source>
</evidence>
<evidence type="ECO:0000256" key="1">
    <source>
        <dbReference type="ARBA" id="ARBA00001974"/>
    </source>
</evidence>
<proteinExistence type="predicted"/>
<dbReference type="Pfam" id="PF01266">
    <property type="entry name" value="DAO"/>
    <property type="match status" value="1"/>
</dbReference>
<evidence type="ECO:0000256" key="3">
    <source>
        <dbReference type="ARBA" id="ARBA00022827"/>
    </source>
</evidence>
<organism evidence="6 7">
    <name type="scientific">Paenibacillus filicis</name>
    <dbReference type="NCBI Taxonomy" id="669464"/>
    <lineage>
        <taxon>Bacteria</taxon>
        <taxon>Bacillati</taxon>
        <taxon>Bacillota</taxon>
        <taxon>Bacilli</taxon>
        <taxon>Bacillales</taxon>
        <taxon>Paenibacillaceae</taxon>
        <taxon>Paenibacillus</taxon>
    </lineage>
</organism>
<name>A0ABU9DM11_9BACL</name>
<evidence type="ECO:0000313" key="7">
    <source>
        <dbReference type="Proteomes" id="UP001469365"/>
    </source>
</evidence>
<comment type="cofactor">
    <cofactor evidence="1">
        <name>FAD</name>
        <dbReference type="ChEBI" id="CHEBI:57692"/>
    </cofactor>
</comment>
<accession>A0ABU9DM11</accession>
<dbReference type="PANTHER" id="PTHR10961:SF7">
    <property type="entry name" value="FAD DEPENDENT OXIDOREDUCTASE DOMAIN-CONTAINING PROTEIN"/>
    <property type="match status" value="1"/>
</dbReference>
<feature type="domain" description="FAD dependent oxidoreductase" evidence="5">
    <location>
        <begin position="6"/>
        <end position="359"/>
    </location>
</feature>
<dbReference type="Gene3D" id="3.50.50.60">
    <property type="entry name" value="FAD/NAD(P)-binding domain"/>
    <property type="match status" value="1"/>
</dbReference>
<dbReference type="SUPFAM" id="SSF51905">
    <property type="entry name" value="FAD/NAD(P)-binding domain"/>
    <property type="match status" value="1"/>
</dbReference>
<dbReference type="SUPFAM" id="SSF54373">
    <property type="entry name" value="FAD-linked reductases, C-terminal domain"/>
    <property type="match status" value="1"/>
</dbReference>
<evidence type="ECO:0000313" key="6">
    <source>
        <dbReference type="EMBL" id="MEK8129252.1"/>
    </source>
</evidence>
<reference evidence="6 7" key="1">
    <citation type="submission" date="2024-04" db="EMBL/GenBank/DDBJ databases">
        <title>draft genome sequnece of Paenibacillus filicis.</title>
        <authorList>
            <person name="Kim D.-U."/>
        </authorList>
    </citation>
    <scope>NUCLEOTIDE SEQUENCE [LARGE SCALE GENOMIC DNA]</scope>
    <source>
        <strain evidence="6 7">KACC14197</strain>
    </source>
</reference>
<dbReference type="Proteomes" id="UP001469365">
    <property type="component" value="Unassembled WGS sequence"/>
</dbReference>
<keyword evidence="4 6" id="KW-0560">Oxidoreductase</keyword>
<dbReference type="InterPro" id="IPR036188">
    <property type="entry name" value="FAD/NAD-bd_sf"/>
</dbReference>
<sequence length="380" mass="40810">MRTTYDVIIAGAGSMGMSAGYYLAQRNLHVLLIDRFDPPHTSGSHNGDTRLIRHAYPGSLTYTEMALRSDQLWTELEEASGETLLVRSGVLNLGSEELSMIGEKKKRAQQFGLDVELVSAADISVRWPGIALPAGYAGVYERNAGYLFSEACVRAYRQQALALGAELLPNTAVTGIQAGTDGSVSVQTSSGTFSAKKAVVSLGAWFGGLEGLPPLPIRPVRKAVGWFEAPEALYDVAHFPGFTITDTSGAGFYGFPSVDGSGVKIGRHDRGQDWAPGQPFEPFGHYPEDEAELRAGLEALFPQAAGRLLRGAVCKYEFTPDEDFIIDLHPQNRNIVIAGGFSGHGFKFASAVGEIAADLLTEGRSRFDLSPFSLGRFGSL</sequence>
<dbReference type="RefSeq" id="WP_341416353.1">
    <property type="nucleotide sequence ID" value="NZ_JBBPCC010000009.1"/>
</dbReference>
<dbReference type="EMBL" id="JBBPCC010000009">
    <property type="protein sequence ID" value="MEK8129252.1"/>
    <property type="molecule type" value="Genomic_DNA"/>
</dbReference>
<evidence type="ECO:0000256" key="4">
    <source>
        <dbReference type="ARBA" id="ARBA00023002"/>
    </source>
</evidence>
<keyword evidence="2" id="KW-0285">Flavoprotein</keyword>
<dbReference type="NCBIfam" id="NF008425">
    <property type="entry name" value="PRK11259.1"/>
    <property type="match status" value="1"/>
</dbReference>
<comment type="caution">
    <text evidence="6">The sequence shown here is derived from an EMBL/GenBank/DDBJ whole genome shotgun (WGS) entry which is preliminary data.</text>
</comment>
<dbReference type="EC" id="1.5.3.2" evidence="6"/>